<reference evidence="1 2" key="1">
    <citation type="submission" date="2015-12" db="EMBL/GenBank/DDBJ databases">
        <title>Serinicoccus chungangenesis strain CD08_5 genome sequencing and assembly.</title>
        <authorList>
            <person name="Chander A.M."/>
            <person name="Kaur G."/>
            <person name="Nair G.R."/>
            <person name="Dhawan D.K."/>
            <person name="Kochhar R.K."/>
            <person name="Mayilraj S."/>
            <person name="Bhadada S.K."/>
        </authorList>
    </citation>
    <scope>NUCLEOTIDE SEQUENCE [LARGE SCALE GENOMIC DNA]</scope>
    <source>
        <strain evidence="1 2">CD08_5</strain>
    </source>
</reference>
<dbReference type="STRING" id="767452.AVL62_13540"/>
<comment type="caution">
    <text evidence="1">The sequence shown here is derived from an EMBL/GenBank/DDBJ whole genome shotgun (WGS) entry which is preliminary data.</text>
</comment>
<accession>A0A0W8IBW3</accession>
<dbReference type="Proteomes" id="UP000054837">
    <property type="component" value="Unassembled WGS sequence"/>
</dbReference>
<evidence type="ECO:0000313" key="1">
    <source>
        <dbReference type="EMBL" id="KUG57442.1"/>
    </source>
</evidence>
<dbReference type="OrthoDB" id="626916at2"/>
<proteinExistence type="predicted"/>
<sequence length="720" mass="74997">MTAFAERRADRADYLAARLPAHVLARDEESGGLLRALLEAVAGELGVVERDLEMLYDSWFVETCPDWAVPYLADLVGLVGLPDDLGAASGAGVSRRTIVANTVAYRQRKGTVAVLEQVVRDVTGWPARAVEFYRLLGTTTHVRYPRPDRPTWASVRRAADAETESSPLTGGWLSQHAHTAEVRAVEPGPWGGHGRYGIPHIGVVVTPLRVWEGVRLPARAVGDEWFAHPLGWEGPLFARPAVEEGIEHLAGEADLAVPVRPRRLLAALQAARSLAPGEPLPLAVQVDGVELDADRIRVCGLEDLADDGAGGPLPGWQVTVDAVRGVLHTVQDGVAGTPTDVVVDWGSGSVADVGAGPYDRTLEHDAALAADPFVGDTDTGGDTVTGQQPVLAGSAVVGTSPTLAHAVGQVGAAWADPAERGGTHVVSVGDSARYVESVGLTIPAESRAVLVAAHWAGRQTILGDILPPVPGVYAAQGLRPTISGDLTVSGAAGSSLLLDGLIIDGDVIVQPGDLGSLTISQCTVAGQIRVDGSPADPNRSCVVTLRRSVVGAVLLAATVPELRLGESVVHPSISGGGAAIDAPVAHLDIAGSTILGDVGARTLAVTSSLCDGVVDIVDRQVGCARYSYLAPGSRTPRRYRCVPPQDAVVAPTPSYVSLDPGSPWFASLAPGAAEVLRRGGELGAEMGVHHHLRRPVRLDAARRLVEPYLPAGMQIGLFGS</sequence>
<gene>
    <name evidence="1" type="ORF">AVL62_13540</name>
</gene>
<dbReference type="AlphaFoldDB" id="A0A0W8IBW3"/>
<name>A0A0W8IBW3_9MICO</name>
<organism evidence="1 2">
    <name type="scientific">Serinicoccus chungangensis</name>
    <dbReference type="NCBI Taxonomy" id="767452"/>
    <lineage>
        <taxon>Bacteria</taxon>
        <taxon>Bacillati</taxon>
        <taxon>Actinomycetota</taxon>
        <taxon>Actinomycetes</taxon>
        <taxon>Micrococcales</taxon>
        <taxon>Ornithinimicrobiaceae</taxon>
        <taxon>Serinicoccus</taxon>
    </lineage>
</organism>
<protein>
    <submittedName>
        <fullName evidence="1">Uncharacterized protein</fullName>
    </submittedName>
</protein>
<dbReference type="InterPro" id="IPR006521">
    <property type="entry name" value="Tail_protein_I"/>
</dbReference>
<evidence type="ECO:0000313" key="2">
    <source>
        <dbReference type="Proteomes" id="UP000054837"/>
    </source>
</evidence>
<dbReference type="Pfam" id="PF09684">
    <property type="entry name" value="Tail_P2_I"/>
    <property type="match status" value="1"/>
</dbReference>
<keyword evidence="2" id="KW-1185">Reference proteome</keyword>
<dbReference type="EMBL" id="LQBL01000005">
    <property type="protein sequence ID" value="KUG57442.1"/>
    <property type="molecule type" value="Genomic_DNA"/>
</dbReference>
<dbReference type="RefSeq" id="WP_058890277.1">
    <property type="nucleotide sequence ID" value="NZ_LQBL01000005.1"/>
</dbReference>